<keyword evidence="9" id="KW-1185">Reference proteome</keyword>
<dbReference type="PATRIC" id="fig|44574.3.peg.3810"/>
<dbReference type="Proteomes" id="UP000034156">
    <property type="component" value="Chromosome"/>
</dbReference>
<dbReference type="GO" id="GO:0016020">
    <property type="term" value="C:membrane"/>
    <property type="evidence" value="ECO:0007669"/>
    <property type="project" value="InterPro"/>
</dbReference>
<dbReference type="KEGG" id="nco:AAW31_15745"/>
<evidence type="ECO:0000256" key="4">
    <source>
        <dbReference type="ARBA" id="ARBA00023136"/>
    </source>
</evidence>
<reference evidence="7 9" key="2">
    <citation type="journal article" date="2016" name="Genome Announc.">
        <title>Genome Sequence of Nitrosomonas communis Strain Nm2, a Mesophilic Ammonia-Oxidizing Bacterium Isolated from Mediterranean Soil.</title>
        <authorList>
            <person name="Kozlowski J.A."/>
            <person name="Kits K.D."/>
            <person name="Stein L.Y."/>
        </authorList>
    </citation>
    <scope>NUCLEOTIDE SEQUENCE [LARGE SCALE GENOMIC DNA]</scope>
    <source>
        <strain evidence="7 9">Nm2</strain>
    </source>
</reference>
<evidence type="ECO:0000313" key="7">
    <source>
        <dbReference type="EMBL" id="AKH38925.1"/>
    </source>
</evidence>
<proteinExistence type="inferred from homology"/>
<evidence type="ECO:0000313" key="8">
    <source>
        <dbReference type="EMBL" id="TYP91847.1"/>
    </source>
</evidence>
<gene>
    <name evidence="7" type="ORF">AAW31_15745</name>
    <name evidence="8" type="ORF">BCL69_10078</name>
</gene>
<dbReference type="AlphaFoldDB" id="A0A0F7KEN6"/>
<evidence type="ECO:0000256" key="6">
    <source>
        <dbReference type="ARBA" id="ARBA00023288"/>
    </source>
</evidence>
<keyword evidence="2" id="KW-1003">Cell membrane</keyword>
<dbReference type="InterPro" id="IPR012556">
    <property type="entry name" value="Entericidin"/>
</dbReference>
<evidence type="ECO:0000256" key="3">
    <source>
        <dbReference type="ARBA" id="ARBA00022729"/>
    </source>
</evidence>
<organism evidence="7 9">
    <name type="scientific">Nitrosomonas communis</name>
    <dbReference type="NCBI Taxonomy" id="44574"/>
    <lineage>
        <taxon>Bacteria</taxon>
        <taxon>Pseudomonadati</taxon>
        <taxon>Pseudomonadota</taxon>
        <taxon>Betaproteobacteria</taxon>
        <taxon>Nitrosomonadales</taxon>
        <taxon>Nitrosomonadaceae</taxon>
        <taxon>Nitrosomonas</taxon>
    </lineage>
</organism>
<dbReference type="Proteomes" id="UP000324176">
    <property type="component" value="Unassembled WGS sequence"/>
</dbReference>
<protein>
    <submittedName>
        <fullName evidence="7 8">Entericidin</fullName>
    </submittedName>
</protein>
<dbReference type="EMBL" id="CP011451">
    <property type="protein sequence ID" value="AKH38925.1"/>
    <property type="molecule type" value="Genomic_DNA"/>
</dbReference>
<evidence type="ECO:0000313" key="10">
    <source>
        <dbReference type="Proteomes" id="UP000324176"/>
    </source>
</evidence>
<evidence type="ECO:0000256" key="2">
    <source>
        <dbReference type="ARBA" id="ARBA00022475"/>
    </source>
</evidence>
<dbReference type="EMBL" id="VNHT01000007">
    <property type="protein sequence ID" value="TYP91847.1"/>
    <property type="molecule type" value="Genomic_DNA"/>
</dbReference>
<sequence length="42" mass="4438">MKMISVSIVLLLIALQLAGCHTIRGVGKDIQSGGEAIERSTQ</sequence>
<evidence type="ECO:0000313" key="9">
    <source>
        <dbReference type="Proteomes" id="UP000034156"/>
    </source>
</evidence>
<evidence type="ECO:0000256" key="1">
    <source>
        <dbReference type="ARBA" id="ARBA00010296"/>
    </source>
</evidence>
<comment type="similarity">
    <text evidence="1">Belongs to the EcnA/EcnB lipoprotein family.</text>
</comment>
<keyword evidence="6" id="KW-0449">Lipoprotein</keyword>
<reference evidence="9" key="1">
    <citation type="submission" date="2015-05" db="EMBL/GenBank/DDBJ databases">
        <title>Draft genome of Nitrosomonas communis strain Nm2.</title>
        <authorList>
            <person name="Kozlowski J.A."/>
            <person name="Kits K.D."/>
            <person name="Stein L.Y."/>
        </authorList>
    </citation>
    <scope>NUCLEOTIDE SEQUENCE [LARGE SCALE GENOMIC DNA]</scope>
    <source>
        <strain evidence="9">Nm2</strain>
    </source>
</reference>
<name>A0A0F7KEN6_9PROT</name>
<evidence type="ECO:0000256" key="5">
    <source>
        <dbReference type="ARBA" id="ARBA00023139"/>
    </source>
</evidence>
<keyword evidence="3" id="KW-0732">Signal</keyword>
<dbReference type="Pfam" id="PF08085">
    <property type="entry name" value="Entericidin"/>
    <property type="match status" value="1"/>
</dbReference>
<dbReference type="RefSeq" id="WP_046850959.1">
    <property type="nucleotide sequence ID" value="NZ_CBDIPD010000080.1"/>
</dbReference>
<keyword evidence="4" id="KW-0472">Membrane</keyword>
<keyword evidence="5" id="KW-0564">Palmitate</keyword>
<accession>A0A0F7KEN6</accession>
<reference evidence="8 10" key="3">
    <citation type="submission" date="2019-07" db="EMBL/GenBank/DDBJ databases">
        <title>Active sludge and wastewater microbial communities from Klosterneuburg, Austria.</title>
        <authorList>
            <person name="Wagner M."/>
        </authorList>
    </citation>
    <scope>NUCLEOTIDE SEQUENCE [LARGE SCALE GENOMIC DNA]</scope>
    <source>
        <strain evidence="8 10">Nm2</strain>
    </source>
</reference>
<dbReference type="GO" id="GO:0009636">
    <property type="term" value="P:response to toxic substance"/>
    <property type="evidence" value="ECO:0007669"/>
    <property type="project" value="InterPro"/>
</dbReference>